<feature type="transmembrane region" description="Helical" evidence="1">
    <location>
        <begin position="262"/>
        <end position="281"/>
    </location>
</feature>
<dbReference type="SUPFAM" id="SSF51695">
    <property type="entry name" value="PLC-like phosphodiesterases"/>
    <property type="match status" value="1"/>
</dbReference>
<organism evidence="2">
    <name type="scientific">Trepomonas sp. PC1</name>
    <dbReference type="NCBI Taxonomy" id="1076344"/>
    <lineage>
        <taxon>Eukaryota</taxon>
        <taxon>Metamonada</taxon>
        <taxon>Diplomonadida</taxon>
        <taxon>Hexamitidae</taxon>
        <taxon>Hexamitinae</taxon>
        <taxon>Trepomonas</taxon>
    </lineage>
</organism>
<dbReference type="InterPro" id="IPR017946">
    <property type="entry name" value="PLC-like_Pdiesterase_TIM-brl"/>
</dbReference>
<dbReference type="GO" id="GO:0006629">
    <property type="term" value="P:lipid metabolic process"/>
    <property type="evidence" value="ECO:0007669"/>
    <property type="project" value="InterPro"/>
</dbReference>
<proteinExistence type="predicted"/>
<dbReference type="Gene3D" id="3.20.20.190">
    <property type="entry name" value="Phosphatidylinositol (PI) phosphodiesterase"/>
    <property type="match status" value="1"/>
</dbReference>
<keyword evidence="1" id="KW-0812">Transmembrane</keyword>
<dbReference type="AlphaFoldDB" id="A0A146KGD9"/>
<gene>
    <name evidence="2" type="ORF">TPC1_11129</name>
</gene>
<sequence>MYMKRISLDLVMTNDTVLVGHKSNDLKYFNQTIKINEQNYSALKELQIGKYWLQIDPYGVFHSAKYQLKSYAEYLQEIYEFQQKVESSRLNTIDELLAICMRYLIPMNMNLVLNTNSVIDYSAQLLQSLSNFGLTSVDRAHLYKLKTDSFEIYEEINCQYPFIRFVLPIKAFEEDWDEKLRCNKQFVKQTPKTVYGFLNQFYQMERIKKLWKQKQQSVKLQIQNVNSPEGICIAKQLSADWVTTNLQKDNINVQCDKVGTLGLIYIAFGCLLVINISIFAVKIKQMRSYK</sequence>
<reference evidence="2" key="1">
    <citation type="submission" date="2015-07" db="EMBL/GenBank/DDBJ databases">
        <title>Adaptation to a free-living lifestyle via gene acquisitions in the diplomonad Trepomonas sp. PC1.</title>
        <authorList>
            <person name="Xu F."/>
            <person name="Jerlstrom-Hultqvist J."/>
            <person name="Kolisko M."/>
            <person name="Simpson A.G.B."/>
            <person name="Roger A.J."/>
            <person name="Svard S.G."/>
            <person name="Andersson J.O."/>
        </authorList>
    </citation>
    <scope>NUCLEOTIDE SEQUENCE</scope>
    <source>
        <strain evidence="2">PC1</strain>
    </source>
</reference>
<evidence type="ECO:0000256" key="1">
    <source>
        <dbReference type="SAM" id="Phobius"/>
    </source>
</evidence>
<protein>
    <submittedName>
        <fullName evidence="2">Uncharacterized protein</fullName>
    </submittedName>
</protein>
<name>A0A146KGD9_9EUKA</name>
<dbReference type="GO" id="GO:0008081">
    <property type="term" value="F:phosphoric diester hydrolase activity"/>
    <property type="evidence" value="ECO:0007669"/>
    <property type="project" value="InterPro"/>
</dbReference>
<accession>A0A146KGD9</accession>
<keyword evidence="1" id="KW-0472">Membrane</keyword>
<evidence type="ECO:0000313" key="2">
    <source>
        <dbReference type="EMBL" id="JAP95763.1"/>
    </source>
</evidence>
<keyword evidence="1" id="KW-1133">Transmembrane helix</keyword>
<dbReference type="EMBL" id="GDID01000843">
    <property type="protein sequence ID" value="JAP95763.1"/>
    <property type="molecule type" value="Transcribed_RNA"/>
</dbReference>